<dbReference type="SUPFAM" id="SSF51096">
    <property type="entry name" value="delta-Endotoxin (insectocide), middle domain"/>
    <property type="match status" value="1"/>
</dbReference>
<dbReference type="RefSeq" id="WP_097920476.1">
    <property type="nucleotide sequence ID" value="NZ_NUYG01000063.1"/>
</dbReference>
<dbReference type="GO" id="GO:0090729">
    <property type="term" value="F:toxin activity"/>
    <property type="evidence" value="ECO:0007669"/>
    <property type="project" value="UniProtKB-KW"/>
</dbReference>
<dbReference type="GO" id="GO:0001907">
    <property type="term" value="P:symbiont-mediated killing of host cell"/>
    <property type="evidence" value="ECO:0007669"/>
    <property type="project" value="InterPro"/>
</dbReference>
<evidence type="ECO:0000256" key="3">
    <source>
        <dbReference type="ARBA" id="ARBA00022969"/>
    </source>
</evidence>
<dbReference type="InterPro" id="IPR005638">
    <property type="entry name" value="Pest_crys_dom-III"/>
</dbReference>
<evidence type="ECO:0000259" key="8">
    <source>
        <dbReference type="Pfam" id="PF03944"/>
    </source>
</evidence>
<evidence type="ECO:0000256" key="5">
    <source>
        <dbReference type="ARBA" id="ARBA00029653"/>
    </source>
</evidence>
<keyword evidence="6" id="KW-0175">Coiled coil</keyword>
<dbReference type="SUPFAM" id="SSF56849">
    <property type="entry name" value="delta-Endotoxin (insectocide), N-terminal domain"/>
    <property type="match status" value="1"/>
</dbReference>
<feature type="domain" description="Pesticidal crystal protein" evidence="9">
    <location>
        <begin position="66"/>
        <end position="256"/>
    </location>
</feature>
<dbReference type="Proteomes" id="UP000223839">
    <property type="component" value="Unassembled WGS sequence"/>
</dbReference>
<reference evidence="10 11" key="1">
    <citation type="submission" date="2017-09" db="EMBL/GenBank/DDBJ databases">
        <title>Large-scale bioinformatics analysis of Bacillus genomes uncovers conserved roles of natural products in bacterial physiology.</title>
        <authorList>
            <consortium name="Agbiome Team Llc"/>
            <person name="Bleich R.M."/>
            <person name="Grubbs K.J."/>
            <person name="Santa Maria K.C."/>
            <person name="Allen S.E."/>
            <person name="Farag S."/>
            <person name="Shank E.A."/>
            <person name="Bowers A."/>
        </authorList>
    </citation>
    <scope>NUCLEOTIDE SEQUENCE [LARGE SCALE GENOMIC DNA]</scope>
    <source>
        <strain evidence="10 11">AFS077661</strain>
    </source>
</reference>
<dbReference type="CDD" id="cd04085">
    <property type="entry name" value="delta_endotoxin_C"/>
    <property type="match status" value="1"/>
</dbReference>
<evidence type="ECO:0000256" key="6">
    <source>
        <dbReference type="SAM" id="Coils"/>
    </source>
</evidence>
<evidence type="ECO:0000259" key="9">
    <source>
        <dbReference type="Pfam" id="PF03945"/>
    </source>
</evidence>
<feature type="domain" description="Pesticidal crystal protein" evidence="7">
    <location>
        <begin position="302"/>
        <end position="375"/>
    </location>
</feature>
<dbReference type="GO" id="GO:0005102">
    <property type="term" value="F:signaling receptor binding"/>
    <property type="evidence" value="ECO:0007669"/>
    <property type="project" value="InterPro"/>
</dbReference>
<keyword evidence="2" id="KW-0800">Toxin</keyword>
<dbReference type="Pfam" id="PF03944">
    <property type="entry name" value="Endotoxin_C"/>
    <property type="match status" value="1"/>
</dbReference>
<dbReference type="Pfam" id="PF00555">
    <property type="entry name" value="Endotoxin_M"/>
    <property type="match status" value="1"/>
</dbReference>
<sequence>MNKNNNEITEVPCSECGDIDYRDIMNMSTQGEYVAQQSVVLTAMNTSFQVIRTLYQANKGTLSKAGGVIKSIFTYLWRQKNSQEEWDNFMKAVEILIAEELSTYARNDAIASVRGLENVLNEYQEALDDLALDPTNSALKDEVKRWVTTVHGQFEATMPTLAVGGYEVQQLVAYAEAANLHLAFLRDVAKFGYQWDLDKTTVANYYKDLKENTQIYTDHCVRTYNTGLEKTKSLMGAINPKDYNKYPYLNPYANGSTNFYKKVLQWNVWNDFRRDMTIMVLDLVALWPTFDPEVYTNPEGVDLELSREVYSTAYGRYGSSTHGGDWKSWEVMETAVDRSPHLVSFLTNLAIYQKTYSSSSTNTKLDQYDGVINTLKTVGSTSTFEDGFAPISKEAYRSVKNIPGEYINGVDLRLGMVPCSLTFKTYSSGTFFAGQCYSHLAQSTFYNLSATIAYHRLAYVNAIDDNFSGYYSGWGIGTWGMGWLHENLKTLNIIHATKSSCIPAVKARILTNSATVIKGPGSTGGDLVKLPGVPSTSDIQVRMNMTREVWKNYRIRIRYATSSSAQLFVGKWTGRWAATANINLAATYSGELTYSAFKLADVPFNITTGEPEFSFELRNNSGGPILIDRIEFIPLEGTFAE</sequence>
<dbReference type="InterPro" id="IPR036399">
    <property type="entry name" value="Pest_cryst_cen_dom_sf"/>
</dbReference>
<dbReference type="InterPro" id="IPR036716">
    <property type="entry name" value="Pest_crys_N_sf"/>
</dbReference>
<comment type="similarity">
    <text evidence="1">Belongs to the delta endotoxin family.</text>
</comment>
<name>A0AB36TNX4_BACTU</name>
<proteinExistence type="inferred from homology"/>
<evidence type="ECO:0000313" key="10">
    <source>
        <dbReference type="EMBL" id="PFM86094.1"/>
    </source>
</evidence>
<dbReference type="GO" id="GO:0030435">
    <property type="term" value="P:sporulation resulting in formation of a cellular spore"/>
    <property type="evidence" value="ECO:0007669"/>
    <property type="project" value="UniProtKB-KW"/>
</dbReference>
<dbReference type="InterPro" id="IPR001178">
    <property type="entry name" value="Pest_cryst_dom_II"/>
</dbReference>
<dbReference type="PANTHER" id="PTHR37003:SF2">
    <property type="entry name" value="PESTICIDAL CRYSTAL PROTEIN N-TERMINAL DOMAIN-CONTAINING PROTEIN"/>
    <property type="match status" value="1"/>
</dbReference>
<dbReference type="Gene3D" id="2.60.120.260">
    <property type="entry name" value="Galactose-binding domain-like"/>
    <property type="match status" value="1"/>
</dbReference>
<dbReference type="PANTHER" id="PTHR37003">
    <property type="entry name" value="ENDOTOXIN_N DOMAIN-CONTAINING PROTEIN-RELATED"/>
    <property type="match status" value="1"/>
</dbReference>
<dbReference type="AlphaFoldDB" id="A0AB36TNX4"/>
<evidence type="ECO:0000256" key="4">
    <source>
        <dbReference type="ARBA" id="ARBA00023026"/>
    </source>
</evidence>
<dbReference type="Pfam" id="PF03945">
    <property type="entry name" value="Endotoxin_N"/>
    <property type="match status" value="1"/>
</dbReference>
<evidence type="ECO:0000259" key="7">
    <source>
        <dbReference type="Pfam" id="PF00555"/>
    </source>
</evidence>
<keyword evidence="4" id="KW-0843">Virulence</keyword>
<dbReference type="EMBL" id="NUYG01000063">
    <property type="protein sequence ID" value="PFM86094.1"/>
    <property type="molecule type" value="Genomic_DNA"/>
</dbReference>
<comment type="caution">
    <text evidence="10">The sequence shown here is derived from an EMBL/GenBank/DDBJ whole genome shotgun (WGS) entry which is preliminary data.</text>
</comment>
<dbReference type="InterPro" id="IPR008979">
    <property type="entry name" value="Galactose-bd-like_sf"/>
</dbReference>
<protein>
    <recommendedName>
        <fullName evidence="5">Crystaline entomocidal protoxin</fullName>
    </recommendedName>
</protein>
<keyword evidence="3" id="KW-0749">Sporulation</keyword>
<dbReference type="InterPro" id="IPR038979">
    <property type="entry name" value="Pest_crys"/>
</dbReference>
<gene>
    <name evidence="10" type="ORF">COJ61_26110</name>
</gene>
<feature type="domain" description="Pesticidal crystal protein" evidence="8">
    <location>
        <begin position="502"/>
        <end position="635"/>
    </location>
</feature>
<evidence type="ECO:0000313" key="11">
    <source>
        <dbReference type="Proteomes" id="UP000223839"/>
    </source>
</evidence>
<accession>A0AB36TNX4</accession>
<feature type="coiled-coil region" evidence="6">
    <location>
        <begin position="106"/>
        <end position="133"/>
    </location>
</feature>
<evidence type="ECO:0000256" key="1">
    <source>
        <dbReference type="ARBA" id="ARBA00007819"/>
    </source>
</evidence>
<dbReference type="Gene3D" id="2.100.10.10">
    <property type="entry name" value="Pesticidal crystal protein, central domain"/>
    <property type="match status" value="1"/>
</dbReference>
<organism evidence="10 11">
    <name type="scientific">Bacillus thuringiensis</name>
    <dbReference type="NCBI Taxonomy" id="1428"/>
    <lineage>
        <taxon>Bacteria</taxon>
        <taxon>Bacillati</taxon>
        <taxon>Bacillota</taxon>
        <taxon>Bacilli</taxon>
        <taxon>Bacillales</taxon>
        <taxon>Bacillaceae</taxon>
        <taxon>Bacillus</taxon>
        <taxon>Bacillus cereus group</taxon>
    </lineage>
</organism>
<dbReference type="InterPro" id="IPR005639">
    <property type="entry name" value="Pest_crys_dom_I"/>
</dbReference>
<evidence type="ECO:0000256" key="2">
    <source>
        <dbReference type="ARBA" id="ARBA00022656"/>
    </source>
</evidence>
<dbReference type="SUPFAM" id="SSF49785">
    <property type="entry name" value="Galactose-binding domain-like"/>
    <property type="match status" value="1"/>
</dbReference>
<dbReference type="Gene3D" id="1.20.190.10">
    <property type="entry name" value="Pesticidal crystal protein, N-terminal domain"/>
    <property type="match status" value="1"/>
</dbReference>